<evidence type="ECO:0000313" key="3">
    <source>
        <dbReference type="Proteomes" id="UP000569914"/>
    </source>
</evidence>
<keyword evidence="1" id="KW-0732">Signal</keyword>
<feature type="chain" id="PRO_5030713268" description="Extensin-like protein C-terminus" evidence="1">
    <location>
        <begin position="39"/>
        <end position="267"/>
    </location>
</feature>
<dbReference type="Proteomes" id="UP000569914">
    <property type="component" value="Unassembled WGS sequence"/>
</dbReference>
<evidence type="ECO:0008006" key="4">
    <source>
        <dbReference type="Google" id="ProtNLM"/>
    </source>
</evidence>
<dbReference type="RefSeq" id="WP_179748938.1">
    <property type="nucleotide sequence ID" value="NZ_JACCBU010000001.1"/>
</dbReference>
<gene>
    <name evidence="2" type="ORF">BKA15_001206</name>
</gene>
<sequence length="267" mass="29624">MSETMPGPRRTRRDLLRTGAVLAAGTAGWSAMAGTAHALTGHSVLDSADCKFHYEPTGNPVTLRFNDTFYNQLCVWKRWTSYNVPDTWGSPVEAYSYGAYVNKPGMHGEGRAFDLARYNFRNSSGGVNHLSCRYDQWRGTANESYLRPRYWGLACSLARYFQHVITYYDNSDHHNHIHADNAIYGSPTNATYKTSSISQTYIVQAACRFVWGLGTAVDGDWGPETSGDSTAVLRRIGRSSGTVASSGANWTAFCAATFRKAMKTEDY</sequence>
<organism evidence="2 3">
    <name type="scientific">Microlunatus parietis</name>
    <dbReference type="NCBI Taxonomy" id="682979"/>
    <lineage>
        <taxon>Bacteria</taxon>
        <taxon>Bacillati</taxon>
        <taxon>Actinomycetota</taxon>
        <taxon>Actinomycetes</taxon>
        <taxon>Propionibacteriales</taxon>
        <taxon>Propionibacteriaceae</taxon>
        <taxon>Microlunatus</taxon>
    </lineage>
</organism>
<comment type="caution">
    <text evidence="2">The sequence shown here is derived from an EMBL/GenBank/DDBJ whole genome shotgun (WGS) entry which is preliminary data.</text>
</comment>
<dbReference type="AlphaFoldDB" id="A0A7Y9I437"/>
<protein>
    <recommendedName>
        <fullName evidence="4">Extensin-like protein C-terminus</fullName>
    </recommendedName>
</protein>
<keyword evidence="3" id="KW-1185">Reference proteome</keyword>
<accession>A0A7Y9I437</accession>
<dbReference type="EMBL" id="JACCBU010000001">
    <property type="protein sequence ID" value="NYE69877.1"/>
    <property type="molecule type" value="Genomic_DNA"/>
</dbReference>
<feature type="signal peptide" evidence="1">
    <location>
        <begin position="1"/>
        <end position="38"/>
    </location>
</feature>
<name>A0A7Y9I437_9ACTN</name>
<dbReference type="InterPro" id="IPR006311">
    <property type="entry name" value="TAT_signal"/>
</dbReference>
<dbReference type="PROSITE" id="PS51318">
    <property type="entry name" value="TAT"/>
    <property type="match status" value="1"/>
</dbReference>
<proteinExistence type="predicted"/>
<evidence type="ECO:0000313" key="2">
    <source>
        <dbReference type="EMBL" id="NYE69877.1"/>
    </source>
</evidence>
<evidence type="ECO:0000256" key="1">
    <source>
        <dbReference type="SAM" id="SignalP"/>
    </source>
</evidence>
<reference evidence="2 3" key="1">
    <citation type="submission" date="2020-07" db="EMBL/GenBank/DDBJ databases">
        <title>Sequencing the genomes of 1000 actinobacteria strains.</title>
        <authorList>
            <person name="Klenk H.-P."/>
        </authorList>
    </citation>
    <scope>NUCLEOTIDE SEQUENCE [LARGE SCALE GENOMIC DNA]</scope>
    <source>
        <strain evidence="2 3">DSM 22083</strain>
    </source>
</reference>